<keyword evidence="1" id="KW-0812">Transmembrane</keyword>
<protein>
    <submittedName>
        <fullName evidence="2">Uncharacterized protein</fullName>
    </submittedName>
</protein>
<reference evidence="3" key="1">
    <citation type="journal article" date="2019" name="Int. J. Syst. Evol. Microbiol.">
        <title>The Global Catalogue of Microorganisms (GCM) 10K type strain sequencing project: providing services to taxonomists for standard genome sequencing and annotation.</title>
        <authorList>
            <consortium name="The Broad Institute Genomics Platform"/>
            <consortium name="The Broad Institute Genome Sequencing Center for Infectious Disease"/>
            <person name="Wu L."/>
            <person name="Ma J."/>
        </authorList>
    </citation>
    <scope>NUCLEOTIDE SEQUENCE [LARGE SCALE GENOMIC DNA]</scope>
    <source>
        <strain evidence="3">JCM 4253</strain>
    </source>
</reference>
<comment type="caution">
    <text evidence="2">The sequence shown here is derived from an EMBL/GenBank/DDBJ whole genome shotgun (WGS) entry which is preliminary data.</text>
</comment>
<keyword evidence="3" id="KW-1185">Reference proteome</keyword>
<keyword evidence="1" id="KW-0472">Membrane</keyword>
<evidence type="ECO:0000256" key="1">
    <source>
        <dbReference type="SAM" id="Phobius"/>
    </source>
</evidence>
<dbReference type="AlphaFoldDB" id="A0A919C3Q1"/>
<sequence>MNHVTMAYKGWPSGTPITVLVIVIIAVLALAAVIGRTKRK</sequence>
<organism evidence="2 3">
    <name type="scientific">Streptomyces capoamus</name>
    <dbReference type="NCBI Taxonomy" id="68183"/>
    <lineage>
        <taxon>Bacteria</taxon>
        <taxon>Bacillati</taxon>
        <taxon>Actinomycetota</taxon>
        <taxon>Actinomycetes</taxon>
        <taxon>Kitasatosporales</taxon>
        <taxon>Streptomycetaceae</taxon>
        <taxon>Streptomyces</taxon>
    </lineage>
</organism>
<gene>
    <name evidence="2" type="ORF">GCM10018980_17810</name>
</gene>
<accession>A0A919C3Q1</accession>
<proteinExistence type="predicted"/>
<name>A0A919C3Q1_9ACTN</name>
<evidence type="ECO:0000313" key="2">
    <source>
        <dbReference type="EMBL" id="GHG42265.1"/>
    </source>
</evidence>
<feature type="transmembrane region" description="Helical" evidence="1">
    <location>
        <begin position="15"/>
        <end position="34"/>
    </location>
</feature>
<dbReference type="RefSeq" id="WP_423558373.1">
    <property type="nucleotide sequence ID" value="NZ_JBMVAG010000007.1"/>
</dbReference>
<evidence type="ECO:0000313" key="3">
    <source>
        <dbReference type="Proteomes" id="UP000619355"/>
    </source>
</evidence>
<dbReference type="Proteomes" id="UP000619355">
    <property type="component" value="Unassembled WGS sequence"/>
</dbReference>
<dbReference type="EMBL" id="BNBF01000004">
    <property type="protein sequence ID" value="GHG42265.1"/>
    <property type="molecule type" value="Genomic_DNA"/>
</dbReference>
<keyword evidence="1" id="KW-1133">Transmembrane helix</keyword>